<evidence type="ECO:0000313" key="3">
    <source>
        <dbReference type="Proteomes" id="UP000636661"/>
    </source>
</evidence>
<comment type="caution">
    <text evidence="2">The sequence shown here is derived from an EMBL/GenBank/DDBJ whole genome shotgun (WGS) entry which is preliminary data.</text>
</comment>
<proteinExistence type="predicted"/>
<accession>A0A918I501</accession>
<dbReference type="Proteomes" id="UP000636661">
    <property type="component" value="Unassembled WGS sequence"/>
</dbReference>
<dbReference type="EMBL" id="BMTP01000047">
    <property type="protein sequence ID" value="GGU69387.1"/>
    <property type="molecule type" value="Genomic_DNA"/>
</dbReference>
<feature type="domain" description="DUF5047" evidence="1">
    <location>
        <begin position="2"/>
        <end position="45"/>
    </location>
</feature>
<organism evidence="2 3">
    <name type="scientific">Streptomyces lavendofoliae</name>
    <dbReference type="NCBI Taxonomy" id="67314"/>
    <lineage>
        <taxon>Bacteria</taxon>
        <taxon>Bacillati</taxon>
        <taxon>Actinomycetota</taxon>
        <taxon>Actinomycetes</taxon>
        <taxon>Kitasatosporales</taxon>
        <taxon>Streptomycetaceae</taxon>
        <taxon>Streptomyces</taxon>
    </lineage>
</organism>
<gene>
    <name evidence="2" type="ORF">GCM10010274_66770</name>
</gene>
<protein>
    <recommendedName>
        <fullName evidence="1">DUF5047 domain-containing protein</fullName>
    </recommendedName>
</protein>
<evidence type="ECO:0000313" key="2">
    <source>
        <dbReference type="EMBL" id="GGU69387.1"/>
    </source>
</evidence>
<dbReference type="Pfam" id="PF16466">
    <property type="entry name" value="DUF5047"/>
    <property type="match status" value="1"/>
</dbReference>
<reference evidence="2" key="2">
    <citation type="submission" date="2020-09" db="EMBL/GenBank/DDBJ databases">
        <authorList>
            <person name="Sun Q."/>
            <person name="Ohkuma M."/>
        </authorList>
    </citation>
    <scope>NUCLEOTIDE SEQUENCE</scope>
    <source>
        <strain evidence="2">JCM 4391</strain>
    </source>
</reference>
<dbReference type="AlphaFoldDB" id="A0A918I501"/>
<sequence length="242" mass="24951">MVVADDRFRAPYRASGTAVGAITALIQRSIPDAAVVNRAVDAAIGPRVFDIEGDPWAAVTEIAHAIGAEVYTDADGTFIIAELPDPLTTTPVWTIAAGEGGAYIQASRGMSADGVKNGWLIRGENSEANVAPVSALVVDNDPTSPTYWDGPFGRRPGFYSSATIISSGAATAAGTLRLRASVAPNASADISALPNPALEPGDVLRVLYPDGTAELHQAQGFSLDLDVGGSFVIQTISAKEGT</sequence>
<reference evidence="2" key="1">
    <citation type="journal article" date="2014" name="Int. J. Syst. Evol. Microbiol.">
        <title>Complete genome sequence of Corynebacterium casei LMG S-19264T (=DSM 44701T), isolated from a smear-ripened cheese.</title>
        <authorList>
            <consortium name="US DOE Joint Genome Institute (JGI-PGF)"/>
            <person name="Walter F."/>
            <person name="Albersmeier A."/>
            <person name="Kalinowski J."/>
            <person name="Ruckert C."/>
        </authorList>
    </citation>
    <scope>NUCLEOTIDE SEQUENCE</scope>
    <source>
        <strain evidence="2">JCM 4391</strain>
    </source>
</reference>
<evidence type="ECO:0000259" key="1">
    <source>
        <dbReference type="Pfam" id="PF16466"/>
    </source>
</evidence>
<keyword evidence="3" id="KW-1185">Reference proteome</keyword>
<name>A0A918I501_9ACTN</name>
<dbReference type="InterPro" id="IPR032490">
    <property type="entry name" value="DUF5047"/>
</dbReference>